<sequence>MTNTNSVELQIAKERGEGTFYFYIIFKKLKTNEHQH</sequence>
<dbReference type="AlphaFoldDB" id="A0A2P2PZI6"/>
<dbReference type="EMBL" id="GGEC01079662">
    <property type="protein sequence ID" value="MBX60146.1"/>
    <property type="molecule type" value="Transcribed_RNA"/>
</dbReference>
<proteinExistence type="predicted"/>
<protein>
    <submittedName>
        <fullName evidence="1">Uncharacterized protein</fullName>
    </submittedName>
</protein>
<reference evidence="1" key="1">
    <citation type="submission" date="2018-02" db="EMBL/GenBank/DDBJ databases">
        <title>Rhizophora mucronata_Transcriptome.</title>
        <authorList>
            <person name="Meera S.P."/>
            <person name="Sreeshan A."/>
            <person name="Augustine A."/>
        </authorList>
    </citation>
    <scope>NUCLEOTIDE SEQUENCE</scope>
    <source>
        <tissue evidence="1">Leaf</tissue>
    </source>
</reference>
<organism evidence="1">
    <name type="scientific">Rhizophora mucronata</name>
    <name type="common">Asiatic mangrove</name>
    <dbReference type="NCBI Taxonomy" id="61149"/>
    <lineage>
        <taxon>Eukaryota</taxon>
        <taxon>Viridiplantae</taxon>
        <taxon>Streptophyta</taxon>
        <taxon>Embryophyta</taxon>
        <taxon>Tracheophyta</taxon>
        <taxon>Spermatophyta</taxon>
        <taxon>Magnoliopsida</taxon>
        <taxon>eudicotyledons</taxon>
        <taxon>Gunneridae</taxon>
        <taxon>Pentapetalae</taxon>
        <taxon>rosids</taxon>
        <taxon>fabids</taxon>
        <taxon>Malpighiales</taxon>
        <taxon>Rhizophoraceae</taxon>
        <taxon>Rhizophora</taxon>
    </lineage>
</organism>
<evidence type="ECO:0000313" key="1">
    <source>
        <dbReference type="EMBL" id="MBX60146.1"/>
    </source>
</evidence>
<accession>A0A2P2PZI6</accession>
<name>A0A2P2PZI6_RHIMU</name>